<evidence type="ECO:0000256" key="3">
    <source>
        <dbReference type="ARBA" id="ARBA00022737"/>
    </source>
</evidence>
<reference evidence="12" key="2">
    <citation type="journal article" date="2018" name="Environ. Sci. Technol.">
        <title>The Toxicogenome of Hyalella azteca: A Model for Sediment Ecotoxicology and Evolutionary Toxicology.</title>
        <authorList>
            <person name="Poynton H.C."/>
            <person name="Hasenbein S."/>
            <person name="Benoit J.B."/>
            <person name="Sepulveda M.S."/>
            <person name="Poelchau M.F."/>
            <person name="Hughes D.S.T."/>
            <person name="Murali S.C."/>
            <person name="Chen S."/>
            <person name="Glastad K.M."/>
            <person name="Goodisman M.A.D."/>
            <person name="Werren J.H."/>
            <person name="Vineis J.H."/>
            <person name="Bowen J.L."/>
            <person name="Friedrich M."/>
            <person name="Jones J."/>
            <person name="Robertson H.M."/>
            <person name="Feyereisen R."/>
            <person name="Mechler-Hickson A."/>
            <person name="Mathers N."/>
            <person name="Lee C.E."/>
            <person name="Colbourne J.K."/>
            <person name="Biales A."/>
            <person name="Johnston J.S."/>
            <person name="Wellborn G.A."/>
            <person name="Rosendale A.J."/>
            <person name="Cridge A.G."/>
            <person name="Munoz-Torres M.C."/>
            <person name="Bain P.A."/>
            <person name="Manny A.R."/>
            <person name="Major K.M."/>
            <person name="Lambert F.N."/>
            <person name="Vulpe C.D."/>
            <person name="Tuck P."/>
            <person name="Blalock B.J."/>
            <person name="Lin Y.Y."/>
            <person name="Smith M.E."/>
            <person name="Ochoa-Acuna H."/>
            <person name="Chen M.M."/>
            <person name="Childers C.P."/>
            <person name="Qu J."/>
            <person name="Dugan S."/>
            <person name="Lee S.L."/>
            <person name="Chao H."/>
            <person name="Dinh H."/>
            <person name="Han Y."/>
            <person name="Doddapaneni H."/>
            <person name="Worley K.C."/>
            <person name="Muzny D.M."/>
            <person name="Gibbs R.A."/>
            <person name="Richards S."/>
        </authorList>
    </citation>
    <scope>NUCLEOTIDE SEQUENCE</scope>
    <source>
        <strain evidence="12">HAZT.00-mixed</strain>
        <tissue evidence="12">Whole organism</tissue>
    </source>
</reference>
<feature type="domain" description="C2H2-type" evidence="11">
    <location>
        <begin position="134"/>
        <end position="161"/>
    </location>
</feature>
<evidence type="ECO:0000256" key="7">
    <source>
        <dbReference type="ARBA" id="ARBA00023163"/>
    </source>
</evidence>
<dbReference type="FunFam" id="3.30.160.60:FF:000446">
    <property type="entry name" value="Zinc finger protein"/>
    <property type="match status" value="1"/>
</dbReference>
<protein>
    <recommendedName>
        <fullName evidence="11">C2H2-type domain-containing protein</fullName>
    </recommendedName>
</protein>
<name>A0A6A0GU57_HYAAZ</name>
<feature type="domain" description="C2H2-type" evidence="11">
    <location>
        <begin position="259"/>
        <end position="286"/>
    </location>
</feature>
<keyword evidence="3" id="KW-0677">Repeat</keyword>
<evidence type="ECO:0000256" key="5">
    <source>
        <dbReference type="ARBA" id="ARBA00022833"/>
    </source>
</evidence>
<reference evidence="12" key="3">
    <citation type="submission" date="2019-06" db="EMBL/GenBank/DDBJ databases">
        <authorList>
            <person name="Poynton C."/>
            <person name="Hasenbein S."/>
            <person name="Benoit J.B."/>
            <person name="Sepulveda M.S."/>
            <person name="Poelchau M.F."/>
            <person name="Murali S.C."/>
            <person name="Chen S."/>
            <person name="Glastad K.M."/>
            <person name="Werren J.H."/>
            <person name="Vineis J.H."/>
            <person name="Bowen J.L."/>
            <person name="Friedrich M."/>
            <person name="Jones J."/>
            <person name="Robertson H.M."/>
            <person name="Feyereisen R."/>
            <person name="Mechler-Hickson A."/>
            <person name="Mathers N."/>
            <person name="Lee C.E."/>
            <person name="Colbourne J.K."/>
            <person name="Biales A."/>
            <person name="Johnston J.S."/>
            <person name="Wellborn G.A."/>
            <person name="Rosendale A.J."/>
            <person name="Cridge A.G."/>
            <person name="Munoz-Torres M.C."/>
            <person name="Bain P.A."/>
            <person name="Manny A.R."/>
            <person name="Major K.M."/>
            <person name="Lambert F.N."/>
            <person name="Vulpe C.D."/>
            <person name="Tuck P."/>
            <person name="Blalock B.J."/>
            <person name="Lin Y.-Y."/>
            <person name="Smith M.E."/>
            <person name="Ochoa-Acuna H."/>
            <person name="Chen M.-J.M."/>
            <person name="Childers C.P."/>
            <person name="Qu J."/>
            <person name="Dugan S."/>
            <person name="Lee S.L."/>
            <person name="Chao H."/>
            <person name="Dinh H."/>
            <person name="Han Y."/>
            <person name="Doddapaneni H."/>
            <person name="Worley K.C."/>
            <person name="Muzny D.M."/>
            <person name="Gibbs R.A."/>
            <person name="Richards S."/>
        </authorList>
    </citation>
    <scope>NUCLEOTIDE SEQUENCE</scope>
    <source>
        <strain evidence="12">HAZT.00-mixed</strain>
        <tissue evidence="12">Whole organism</tissue>
    </source>
</reference>
<dbReference type="Gene3D" id="3.30.160.60">
    <property type="entry name" value="Classic Zinc Finger"/>
    <property type="match status" value="5"/>
</dbReference>
<dbReference type="AlphaFoldDB" id="A0A6A0GU57"/>
<keyword evidence="2" id="KW-0479">Metal-binding</keyword>
<comment type="subcellular location">
    <subcellularLocation>
        <location evidence="1">Nucleus</location>
    </subcellularLocation>
</comment>
<keyword evidence="7" id="KW-0804">Transcription</keyword>
<dbReference type="Proteomes" id="UP000711488">
    <property type="component" value="Unassembled WGS sequence"/>
</dbReference>
<feature type="non-terminal residue" evidence="12">
    <location>
        <position position="515"/>
    </location>
</feature>
<proteinExistence type="predicted"/>
<dbReference type="PROSITE" id="PS50157">
    <property type="entry name" value="ZINC_FINGER_C2H2_2"/>
    <property type="match status" value="4"/>
</dbReference>
<feature type="domain" description="C2H2-type" evidence="11">
    <location>
        <begin position="461"/>
        <end position="488"/>
    </location>
</feature>
<evidence type="ECO:0000256" key="1">
    <source>
        <dbReference type="ARBA" id="ARBA00004123"/>
    </source>
</evidence>
<organism evidence="12">
    <name type="scientific">Hyalella azteca</name>
    <name type="common">Amphipod</name>
    <dbReference type="NCBI Taxonomy" id="294128"/>
    <lineage>
        <taxon>Eukaryota</taxon>
        <taxon>Metazoa</taxon>
        <taxon>Ecdysozoa</taxon>
        <taxon>Arthropoda</taxon>
        <taxon>Crustacea</taxon>
        <taxon>Multicrustacea</taxon>
        <taxon>Malacostraca</taxon>
        <taxon>Eumalacostraca</taxon>
        <taxon>Peracarida</taxon>
        <taxon>Amphipoda</taxon>
        <taxon>Senticaudata</taxon>
        <taxon>Talitrida</taxon>
        <taxon>Talitroidea</taxon>
        <taxon>Hyalellidae</taxon>
        <taxon>Hyalella</taxon>
    </lineage>
</organism>
<dbReference type="PANTHER" id="PTHR24394:SF29">
    <property type="entry name" value="MYONEURIN"/>
    <property type="match status" value="1"/>
</dbReference>
<reference evidence="12" key="1">
    <citation type="submission" date="2014-08" db="EMBL/GenBank/DDBJ databases">
        <authorList>
            <person name="Murali S."/>
            <person name="Richards S."/>
            <person name="Bandaranaike D."/>
            <person name="Bellair M."/>
            <person name="Blankenburg K."/>
            <person name="Chao H."/>
            <person name="Dinh H."/>
            <person name="Doddapaneni H."/>
            <person name="Dugan-Rocha S."/>
            <person name="Elkadiri S."/>
            <person name="Gnanaolivu R."/>
            <person name="Hughes D."/>
            <person name="Lee S."/>
            <person name="Li M."/>
            <person name="Ming W."/>
            <person name="Munidasa M."/>
            <person name="Muniz J."/>
            <person name="Nguyen L."/>
            <person name="Osuji N."/>
            <person name="Pu L.-L."/>
            <person name="Puazo M."/>
            <person name="Skinner E."/>
            <person name="Qu C."/>
            <person name="Quiroz J."/>
            <person name="Raj R."/>
            <person name="Weissenberger G."/>
            <person name="Xin Y."/>
            <person name="Zou X."/>
            <person name="Han Y."/>
            <person name="Worley K."/>
            <person name="Muzny D."/>
            <person name="Gibbs R."/>
        </authorList>
    </citation>
    <scope>NUCLEOTIDE SEQUENCE</scope>
    <source>
        <strain evidence="12">HAZT.00-mixed</strain>
        <tissue evidence="12">Whole organism</tissue>
    </source>
</reference>
<dbReference type="GO" id="GO:0008270">
    <property type="term" value="F:zinc ion binding"/>
    <property type="evidence" value="ECO:0007669"/>
    <property type="project" value="UniProtKB-KW"/>
</dbReference>
<keyword evidence="5" id="KW-0862">Zinc</keyword>
<dbReference type="PROSITE" id="PS00028">
    <property type="entry name" value="ZINC_FINGER_C2H2_1"/>
    <property type="match status" value="1"/>
</dbReference>
<evidence type="ECO:0000256" key="8">
    <source>
        <dbReference type="ARBA" id="ARBA00023242"/>
    </source>
</evidence>
<evidence type="ECO:0000256" key="2">
    <source>
        <dbReference type="ARBA" id="ARBA00022723"/>
    </source>
</evidence>
<evidence type="ECO:0000256" key="6">
    <source>
        <dbReference type="ARBA" id="ARBA00023015"/>
    </source>
</evidence>
<keyword evidence="4 9" id="KW-0863">Zinc-finger</keyword>
<dbReference type="Pfam" id="PF13909">
    <property type="entry name" value="zf-H2C2_5"/>
    <property type="match status" value="1"/>
</dbReference>
<dbReference type="GO" id="GO:0000981">
    <property type="term" value="F:DNA-binding transcription factor activity, RNA polymerase II-specific"/>
    <property type="evidence" value="ECO:0007669"/>
    <property type="project" value="TreeGrafter"/>
</dbReference>
<evidence type="ECO:0000256" key="9">
    <source>
        <dbReference type="PROSITE-ProRule" id="PRU00042"/>
    </source>
</evidence>
<dbReference type="GO" id="GO:0005634">
    <property type="term" value="C:nucleus"/>
    <property type="evidence" value="ECO:0007669"/>
    <property type="project" value="UniProtKB-SubCell"/>
</dbReference>
<accession>A0A6A0GU57</accession>
<dbReference type="FunFam" id="3.30.160.60:FF:000395">
    <property type="entry name" value="zinc finger protein 513"/>
    <property type="match status" value="1"/>
</dbReference>
<dbReference type="SMART" id="SM00355">
    <property type="entry name" value="ZnF_C2H2"/>
    <property type="match status" value="6"/>
</dbReference>
<dbReference type="SUPFAM" id="SSF57667">
    <property type="entry name" value="beta-beta-alpha zinc fingers"/>
    <property type="match status" value="3"/>
</dbReference>
<gene>
    <name evidence="12" type="ORF">HAZT_HAZT004265</name>
</gene>
<dbReference type="OrthoDB" id="6331085at2759"/>
<evidence type="ECO:0000256" key="10">
    <source>
        <dbReference type="SAM" id="MobiDB-lite"/>
    </source>
</evidence>
<sequence length="515" mass="56275">MHPDDQCELPISEFSKITSATAAWRHNLLPHQLSSETGQATKKISMPMNCPVGSYPHLAVTTCHSSEFEVISDTQSFEAASKSALSSSEKEESAGGSTSRYNHLGPHRCPLCDYKAKTMTHLQNHLAAHTHEGFACQRCSYRTLNKYHLSDHMKIHEPRKGNMSQQQGLHSLLTCNSSSRNSLVAVMPPPPRSLQHKDPSLEFLMSFSSGSSASAGESSQASSSCTSFRTSNFEFSTAPNLSPRQQMSEAGKEHAKQMHRCSFCPYVSPLLGNLKTHLRRHTGEKPFSCTFCHYRSTTKNNLMRHKMSVHIDLMDQQSTNNISGMDNASGLVLQVNCLVYGVLQVDGPQAICDDNSSQRGVIAMVGHPSACRQLPRPAGDSRGSSPSPAPLSNFDKCLAILMPSSHASSSALLTSSKPSLLGSELRQDAQNSGSVGTDKGFIRDSVEIQSTTGVSKIVAVYRCKSCTYSCGSAENMRKHTRVHSGEKPFACPMCSYRASQRGNLKRHIRLHDPLT</sequence>
<dbReference type="InterPro" id="IPR013087">
    <property type="entry name" value="Znf_C2H2_type"/>
</dbReference>
<comment type="caution">
    <text evidence="12">The sequence shown here is derived from an EMBL/GenBank/DDBJ whole genome shotgun (WGS) entry which is preliminary data.</text>
</comment>
<evidence type="ECO:0000313" key="12">
    <source>
        <dbReference type="EMBL" id="KAA0186579.1"/>
    </source>
</evidence>
<feature type="region of interest" description="Disordered" evidence="10">
    <location>
        <begin position="82"/>
        <end position="101"/>
    </location>
</feature>
<feature type="domain" description="C2H2-type" evidence="11">
    <location>
        <begin position="489"/>
        <end position="515"/>
    </location>
</feature>
<keyword evidence="8" id="KW-0539">Nucleus</keyword>
<evidence type="ECO:0000259" key="11">
    <source>
        <dbReference type="PROSITE" id="PS50157"/>
    </source>
</evidence>
<evidence type="ECO:0000256" key="4">
    <source>
        <dbReference type="ARBA" id="ARBA00022771"/>
    </source>
</evidence>
<dbReference type="InterPro" id="IPR036236">
    <property type="entry name" value="Znf_C2H2_sf"/>
</dbReference>
<dbReference type="PANTHER" id="PTHR24394">
    <property type="entry name" value="ZINC FINGER PROTEIN"/>
    <property type="match status" value="1"/>
</dbReference>
<keyword evidence="6" id="KW-0805">Transcription regulation</keyword>
<dbReference type="EMBL" id="JQDR03015466">
    <property type="protein sequence ID" value="KAA0186579.1"/>
    <property type="molecule type" value="Genomic_DNA"/>
</dbReference>